<evidence type="ECO:0000313" key="2">
    <source>
        <dbReference type="EMBL" id="CAF2133464.1"/>
    </source>
</evidence>
<evidence type="ECO:0000313" key="1">
    <source>
        <dbReference type="EMBL" id="CAF2051273.1"/>
    </source>
</evidence>
<protein>
    <submittedName>
        <fullName evidence="1">Uncharacterized protein</fullName>
    </submittedName>
</protein>
<dbReference type="EMBL" id="CAJNRG010002783">
    <property type="protein sequence ID" value="CAF2051273.1"/>
    <property type="molecule type" value="Genomic_DNA"/>
</dbReference>
<dbReference type="Proteomes" id="UP000663887">
    <property type="component" value="Unassembled WGS sequence"/>
</dbReference>
<dbReference type="PANTHER" id="PTHR37162:SF1">
    <property type="entry name" value="BED-TYPE DOMAIN-CONTAINING PROTEIN"/>
    <property type="match status" value="1"/>
</dbReference>
<dbReference type="EMBL" id="CAJNRF010011612">
    <property type="protein sequence ID" value="CAF2133464.1"/>
    <property type="molecule type" value="Genomic_DNA"/>
</dbReference>
<proteinExistence type="predicted"/>
<evidence type="ECO:0000313" key="3">
    <source>
        <dbReference type="Proteomes" id="UP000663887"/>
    </source>
</evidence>
<comment type="caution">
    <text evidence="1">The sequence shown here is derived from an EMBL/GenBank/DDBJ whole genome shotgun (WGS) entry which is preliminary data.</text>
</comment>
<name>A0A816PQR1_9BILA</name>
<organism evidence="1 3">
    <name type="scientific">Rotaria magnacalcarata</name>
    <dbReference type="NCBI Taxonomy" id="392030"/>
    <lineage>
        <taxon>Eukaryota</taxon>
        <taxon>Metazoa</taxon>
        <taxon>Spiralia</taxon>
        <taxon>Gnathifera</taxon>
        <taxon>Rotifera</taxon>
        <taxon>Eurotatoria</taxon>
        <taxon>Bdelloidea</taxon>
        <taxon>Philodinida</taxon>
        <taxon>Philodinidae</taxon>
        <taxon>Rotaria</taxon>
    </lineage>
</organism>
<sequence>MENVNMIDVDTEEVQIEVTSSTTSCRIIKEKRSFRKEWLFIDQYLSWLQAIDHDSTKARCKACLKTFSVHSDGKSALGKHLTSHVHKKSMKSLNNNCSVTKFITPERELDKISAAECILVFHEVKHGHSYRCQDCTVDIIRTIFELSSLAKSMSCGKTKVRAIACNILGSYFTTIIIDDLLKAPLVNSP</sequence>
<accession>A0A816PQR1</accession>
<dbReference type="AlphaFoldDB" id="A0A816PQR1"/>
<gene>
    <name evidence="2" type="ORF">WKI299_LOCUS26714</name>
    <name evidence="1" type="ORF">XDN619_LOCUS8570</name>
</gene>
<dbReference type="Proteomes" id="UP000663856">
    <property type="component" value="Unassembled WGS sequence"/>
</dbReference>
<dbReference type="PANTHER" id="PTHR37162">
    <property type="entry name" value="HAT FAMILY DIMERISATION DOMAINCONTAINING PROTEIN-RELATED"/>
    <property type="match status" value="1"/>
</dbReference>
<reference evidence="1" key="1">
    <citation type="submission" date="2021-02" db="EMBL/GenBank/DDBJ databases">
        <authorList>
            <person name="Nowell W R."/>
        </authorList>
    </citation>
    <scope>NUCLEOTIDE SEQUENCE</scope>
</reference>